<proteinExistence type="predicted"/>
<feature type="domain" description="Reverse transcriptase/retrotransposon-derived protein RNase H-like" evidence="2">
    <location>
        <begin position="28"/>
        <end position="93"/>
    </location>
</feature>
<name>A0A915E612_9BILA</name>
<keyword evidence="1" id="KW-0511">Multifunctional enzyme</keyword>
<dbReference type="InterPro" id="IPR043502">
    <property type="entry name" value="DNA/RNA_pol_sf"/>
</dbReference>
<dbReference type="PANTHER" id="PTHR37984">
    <property type="entry name" value="PROTEIN CBG26694"/>
    <property type="match status" value="1"/>
</dbReference>
<dbReference type="PANTHER" id="PTHR37984:SF5">
    <property type="entry name" value="PROTEIN NYNRIN-LIKE"/>
    <property type="match status" value="1"/>
</dbReference>
<evidence type="ECO:0000259" key="2">
    <source>
        <dbReference type="Pfam" id="PF17919"/>
    </source>
</evidence>
<reference evidence="4" key="1">
    <citation type="submission" date="2022-11" db="UniProtKB">
        <authorList>
            <consortium name="WormBaseParasite"/>
        </authorList>
    </citation>
    <scope>IDENTIFICATION</scope>
</reference>
<dbReference type="AlphaFoldDB" id="A0A915E612"/>
<dbReference type="InterPro" id="IPR041577">
    <property type="entry name" value="RT_RNaseH_2"/>
</dbReference>
<sequence length="105" mass="11463">MWLISKNRWIAAATRQALEMGWCLPVCFSQDQKVLASDLFLTHYDPNLPITVAADASNVGIGAVLLHRMPNGSLKAVVHASRTLSAAKKNYSIKPACRAAKTSFH</sequence>
<dbReference type="InterPro" id="IPR050951">
    <property type="entry name" value="Retrovirus_Pol_polyprotein"/>
</dbReference>
<keyword evidence="3" id="KW-1185">Reference proteome</keyword>
<dbReference type="Pfam" id="PF17919">
    <property type="entry name" value="RT_RNaseH_2"/>
    <property type="match status" value="1"/>
</dbReference>
<dbReference type="Proteomes" id="UP000887574">
    <property type="component" value="Unplaced"/>
</dbReference>
<organism evidence="3 4">
    <name type="scientific">Ditylenchus dipsaci</name>
    <dbReference type="NCBI Taxonomy" id="166011"/>
    <lineage>
        <taxon>Eukaryota</taxon>
        <taxon>Metazoa</taxon>
        <taxon>Ecdysozoa</taxon>
        <taxon>Nematoda</taxon>
        <taxon>Chromadorea</taxon>
        <taxon>Rhabditida</taxon>
        <taxon>Tylenchina</taxon>
        <taxon>Tylenchomorpha</taxon>
        <taxon>Sphaerularioidea</taxon>
        <taxon>Anguinidae</taxon>
        <taxon>Anguininae</taxon>
        <taxon>Ditylenchus</taxon>
    </lineage>
</organism>
<accession>A0A915E612</accession>
<protein>
    <submittedName>
        <fullName evidence="4">Reverse transcriptase/retrotransposon-derived protein RNase H-like domain-containing protein</fullName>
    </submittedName>
</protein>
<dbReference type="GO" id="GO:0003824">
    <property type="term" value="F:catalytic activity"/>
    <property type="evidence" value="ECO:0007669"/>
    <property type="project" value="UniProtKB-KW"/>
</dbReference>
<evidence type="ECO:0000313" key="4">
    <source>
        <dbReference type="WBParaSite" id="jg3207"/>
    </source>
</evidence>
<evidence type="ECO:0000313" key="3">
    <source>
        <dbReference type="Proteomes" id="UP000887574"/>
    </source>
</evidence>
<dbReference type="WBParaSite" id="jg3207">
    <property type="protein sequence ID" value="jg3207"/>
    <property type="gene ID" value="jg3207"/>
</dbReference>
<dbReference type="SUPFAM" id="SSF56672">
    <property type="entry name" value="DNA/RNA polymerases"/>
    <property type="match status" value="1"/>
</dbReference>
<evidence type="ECO:0000256" key="1">
    <source>
        <dbReference type="ARBA" id="ARBA00023268"/>
    </source>
</evidence>